<evidence type="ECO:0000313" key="4">
    <source>
        <dbReference type="Proteomes" id="UP001156690"/>
    </source>
</evidence>
<feature type="chain" id="PRO_5043876403" evidence="1">
    <location>
        <begin position="24"/>
        <end position="312"/>
    </location>
</feature>
<dbReference type="AlphaFoldDB" id="A0AAV5P0H7"/>
<evidence type="ECO:0000313" key="3">
    <source>
        <dbReference type="EMBL" id="GLQ76470.1"/>
    </source>
</evidence>
<dbReference type="EMBL" id="BSNX01000075">
    <property type="protein sequence ID" value="GLQ76470.1"/>
    <property type="molecule type" value="Genomic_DNA"/>
</dbReference>
<keyword evidence="4" id="KW-1185">Reference proteome</keyword>
<dbReference type="Proteomes" id="UP001156690">
    <property type="component" value="Unassembled WGS sequence"/>
</dbReference>
<organism evidence="3 4">
    <name type="scientific">Vibrio penaeicida</name>
    <dbReference type="NCBI Taxonomy" id="104609"/>
    <lineage>
        <taxon>Bacteria</taxon>
        <taxon>Pseudomonadati</taxon>
        <taxon>Pseudomonadota</taxon>
        <taxon>Gammaproteobacteria</taxon>
        <taxon>Vibrionales</taxon>
        <taxon>Vibrionaceae</taxon>
        <taxon>Vibrio</taxon>
    </lineage>
</organism>
<name>A0AAV5P0H7_9VIBR</name>
<sequence>MRASLKRLICIFVLSFLPNSVLATPVTLIELDWASQRVLTHALANILEDQGIDTDIIVHSSPEQWLQLSTGRADIQIEVWEGTMGNKFMSHVKRERMQVGGTHHATTREDWWYPQYSEALCPGLPDWKALQKCASVFSPDGKGKGIYYSGPWEKPDRARIRALELDFEVVTLETSDELNGLIHRYIESRVPFLVFNWTPNWVEAIYEGSFVEFPDFTEECQSDAEWGYNKKHIWDCGNPKGGWLKSVVSNNLAIKSPCALNIVRHFKLSNSDLALAASLLDAHTLTIEEAAQVWQIGNKERIDAIIKEANCQ</sequence>
<feature type="signal peptide" evidence="1">
    <location>
        <begin position="1"/>
        <end position="23"/>
    </location>
</feature>
<dbReference type="GO" id="GO:0043190">
    <property type="term" value="C:ATP-binding cassette (ABC) transporter complex"/>
    <property type="evidence" value="ECO:0007669"/>
    <property type="project" value="InterPro"/>
</dbReference>
<dbReference type="Gene3D" id="3.40.190.100">
    <property type="entry name" value="Glycine betaine-binding periplasmic protein, domain 2"/>
    <property type="match status" value="1"/>
</dbReference>
<keyword evidence="1" id="KW-0732">Signal</keyword>
<evidence type="ECO:0000256" key="1">
    <source>
        <dbReference type="SAM" id="SignalP"/>
    </source>
</evidence>
<gene>
    <name evidence="3" type="ORF">GCM10007932_58330</name>
</gene>
<reference evidence="4" key="1">
    <citation type="journal article" date="2019" name="Int. J. Syst. Evol. Microbiol.">
        <title>The Global Catalogue of Microorganisms (GCM) 10K type strain sequencing project: providing services to taxonomists for standard genome sequencing and annotation.</title>
        <authorList>
            <consortium name="The Broad Institute Genomics Platform"/>
            <consortium name="The Broad Institute Genome Sequencing Center for Infectious Disease"/>
            <person name="Wu L."/>
            <person name="Ma J."/>
        </authorList>
    </citation>
    <scope>NUCLEOTIDE SEQUENCE [LARGE SCALE GENOMIC DNA]</scope>
    <source>
        <strain evidence="4">NBRC 15640</strain>
    </source>
</reference>
<protein>
    <submittedName>
        <fullName evidence="3">ABC transporter</fullName>
    </submittedName>
</protein>
<dbReference type="GO" id="GO:0022857">
    <property type="term" value="F:transmembrane transporter activity"/>
    <property type="evidence" value="ECO:0007669"/>
    <property type="project" value="InterPro"/>
</dbReference>
<proteinExistence type="predicted"/>
<dbReference type="Pfam" id="PF04069">
    <property type="entry name" value="OpuAC"/>
    <property type="match status" value="1"/>
</dbReference>
<feature type="domain" description="ABC-type glycine betaine transport system substrate-binding" evidence="2">
    <location>
        <begin position="25"/>
        <end position="294"/>
    </location>
</feature>
<dbReference type="Gene3D" id="3.40.190.10">
    <property type="entry name" value="Periplasmic binding protein-like II"/>
    <property type="match status" value="1"/>
</dbReference>
<accession>A0AAV5P0H7</accession>
<comment type="caution">
    <text evidence="3">The sequence shown here is derived from an EMBL/GenBank/DDBJ whole genome shotgun (WGS) entry which is preliminary data.</text>
</comment>
<evidence type="ECO:0000259" key="2">
    <source>
        <dbReference type="Pfam" id="PF04069"/>
    </source>
</evidence>
<dbReference type="SUPFAM" id="SSF53850">
    <property type="entry name" value="Periplasmic binding protein-like II"/>
    <property type="match status" value="1"/>
</dbReference>
<dbReference type="InterPro" id="IPR007210">
    <property type="entry name" value="ABC_Gly_betaine_transp_sub-bd"/>
</dbReference>